<reference evidence="2 3" key="1">
    <citation type="submission" date="2022-01" db="EMBL/GenBank/DDBJ databases">
        <title>Draft Genome Sequences of Seven Type Strains of the Genus Streptomyces.</title>
        <authorList>
            <person name="Aziz S."/>
            <person name="Coretto E."/>
            <person name="Chronakova A."/>
            <person name="Sproer C."/>
            <person name="Huber K."/>
            <person name="Nouioui I."/>
            <person name="Gross H."/>
        </authorList>
    </citation>
    <scope>NUCLEOTIDE SEQUENCE [LARGE SCALE GENOMIC DNA]</scope>
    <source>
        <strain evidence="2 3">DSM 41685</strain>
    </source>
</reference>
<sequence>MKATESFTAERVTALVAVLAGALAALLATYTGTGIGNTIGAAFLTYVATIVTVAAKVPLQLGKVLAASGRGTVITAFVTAIVLISIFRALRGLV</sequence>
<dbReference type="RefSeq" id="WP_086697348.1">
    <property type="nucleotide sequence ID" value="NZ_JAKKZF010000093.1"/>
</dbReference>
<feature type="transmembrane region" description="Helical" evidence="1">
    <location>
        <begin position="39"/>
        <end position="59"/>
    </location>
</feature>
<name>A0ABS9JK79_9ACTN</name>
<dbReference type="Proteomes" id="UP001299012">
    <property type="component" value="Unassembled WGS sequence"/>
</dbReference>
<keyword evidence="1" id="KW-1133">Transmembrane helix</keyword>
<protein>
    <recommendedName>
        <fullName evidence="4">DUF389 domain-containing protein</fullName>
    </recommendedName>
</protein>
<keyword evidence="3" id="KW-1185">Reference proteome</keyword>
<feature type="transmembrane region" description="Helical" evidence="1">
    <location>
        <begin position="71"/>
        <end position="90"/>
    </location>
</feature>
<comment type="caution">
    <text evidence="2">The sequence shown here is derived from an EMBL/GenBank/DDBJ whole genome shotgun (WGS) entry which is preliminary data.</text>
</comment>
<dbReference type="EMBL" id="JAKKZF010000093">
    <property type="protein sequence ID" value="MCG0065966.1"/>
    <property type="molecule type" value="Genomic_DNA"/>
</dbReference>
<keyword evidence="1" id="KW-0812">Transmembrane</keyword>
<organism evidence="2 3">
    <name type="scientific">Streptomyces tricolor</name>
    <dbReference type="NCBI Taxonomy" id="68277"/>
    <lineage>
        <taxon>Bacteria</taxon>
        <taxon>Bacillati</taxon>
        <taxon>Actinomycetota</taxon>
        <taxon>Actinomycetes</taxon>
        <taxon>Kitasatosporales</taxon>
        <taxon>Streptomycetaceae</taxon>
        <taxon>Streptomyces</taxon>
        <taxon>Streptomyces violaceoruber group</taxon>
    </lineage>
</organism>
<feature type="transmembrane region" description="Helical" evidence="1">
    <location>
        <begin position="12"/>
        <end position="33"/>
    </location>
</feature>
<evidence type="ECO:0000313" key="3">
    <source>
        <dbReference type="Proteomes" id="UP001299012"/>
    </source>
</evidence>
<gene>
    <name evidence="2" type="ORF">L0F81_22160</name>
</gene>
<proteinExistence type="predicted"/>
<evidence type="ECO:0000256" key="1">
    <source>
        <dbReference type="SAM" id="Phobius"/>
    </source>
</evidence>
<accession>A0ABS9JK79</accession>
<keyword evidence="1" id="KW-0472">Membrane</keyword>
<evidence type="ECO:0008006" key="4">
    <source>
        <dbReference type="Google" id="ProtNLM"/>
    </source>
</evidence>
<evidence type="ECO:0000313" key="2">
    <source>
        <dbReference type="EMBL" id="MCG0065966.1"/>
    </source>
</evidence>